<keyword evidence="18" id="KW-1185">Reference proteome</keyword>
<feature type="region of interest" description="Disordered" evidence="13">
    <location>
        <begin position="375"/>
        <end position="396"/>
    </location>
</feature>
<feature type="compositionally biased region" description="Acidic residues" evidence="13">
    <location>
        <begin position="114"/>
        <end position="128"/>
    </location>
</feature>
<keyword evidence="15" id="KW-0732">Signal</keyword>
<feature type="region of interest" description="Disordered" evidence="13">
    <location>
        <begin position="108"/>
        <end position="128"/>
    </location>
</feature>
<dbReference type="Pfam" id="PF10613">
    <property type="entry name" value="Lig_chan-Glu_bd"/>
    <property type="match status" value="1"/>
</dbReference>
<evidence type="ECO:0000256" key="12">
    <source>
        <dbReference type="ARBA" id="ARBA00023303"/>
    </source>
</evidence>
<evidence type="ECO:0000256" key="7">
    <source>
        <dbReference type="ARBA" id="ARBA00023065"/>
    </source>
</evidence>
<protein>
    <submittedName>
        <fullName evidence="17">Glutamate receptor ionotropic, NMDA 3A</fullName>
    </submittedName>
</protein>
<dbReference type="GO" id="GO:0043226">
    <property type="term" value="C:organelle"/>
    <property type="evidence" value="ECO:0007669"/>
    <property type="project" value="UniProtKB-ARBA"/>
</dbReference>
<organism evidence="17 18">
    <name type="scientific">Folsomia candida</name>
    <name type="common">Springtail</name>
    <dbReference type="NCBI Taxonomy" id="158441"/>
    <lineage>
        <taxon>Eukaryota</taxon>
        <taxon>Metazoa</taxon>
        <taxon>Ecdysozoa</taxon>
        <taxon>Arthropoda</taxon>
        <taxon>Hexapoda</taxon>
        <taxon>Collembola</taxon>
        <taxon>Entomobryomorpha</taxon>
        <taxon>Isotomoidea</taxon>
        <taxon>Isotomidae</taxon>
        <taxon>Proisotominae</taxon>
        <taxon>Folsomia</taxon>
    </lineage>
</organism>
<dbReference type="STRING" id="158441.A0A226E1J5"/>
<feature type="compositionally biased region" description="Basic residues" evidence="13">
    <location>
        <begin position="1443"/>
        <end position="1454"/>
    </location>
</feature>
<gene>
    <name evidence="17" type="ORF">Fcan01_13996</name>
</gene>
<reference evidence="17 18" key="1">
    <citation type="submission" date="2015-12" db="EMBL/GenBank/DDBJ databases">
        <title>The genome of Folsomia candida.</title>
        <authorList>
            <person name="Faddeeva A."/>
            <person name="Derks M.F."/>
            <person name="Anvar Y."/>
            <person name="Smit S."/>
            <person name="Van Straalen N."/>
            <person name="Roelofs D."/>
        </authorList>
    </citation>
    <scope>NUCLEOTIDE SEQUENCE [LARGE SCALE GENOMIC DNA]</scope>
    <source>
        <strain evidence="17 18">VU population</strain>
        <tissue evidence="17">Whole body</tissue>
    </source>
</reference>
<dbReference type="SMART" id="SM00079">
    <property type="entry name" value="PBPe"/>
    <property type="match status" value="1"/>
</dbReference>
<comment type="similarity">
    <text evidence="2">Belongs to the glutamate-gated ion channel (TC 1.A.10.1) family.</text>
</comment>
<dbReference type="GO" id="GO:0015276">
    <property type="term" value="F:ligand-gated monoatomic ion channel activity"/>
    <property type="evidence" value="ECO:0007669"/>
    <property type="project" value="InterPro"/>
</dbReference>
<evidence type="ECO:0000256" key="6">
    <source>
        <dbReference type="ARBA" id="ARBA00023054"/>
    </source>
</evidence>
<dbReference type="Proteomes" id="UP000198287">
    <property type="component" value="Unassembled WGS sequence"/>
</dbReference>
<dbReference type="PANTHER" id="PTHR18966">
    <property type="entry name" value="IONOTROPIC GLUTAMATE RECEPTOR"/>
    <property type="match status" value="1"/>
</dbReference>
<dbReference type="Gene3D" id="1.10.287.70">
    <property type="match status" value="1"/>
</dbReference>
<dbReference type="SUPFAM" id="SSF53850">
    <property type="entry name" value="Periplasmic binding protein-like II"/>
    <property type="match status" value="1"/>
</dbReference>
<feature type="chain" id="PRO_5013030960" evidence="15">
    <location>
        <begin position="24"/>
        <end position="1624"/>
    </location>
</feature>
<comment type="subcellular location">
    <subcellularLocation>
        <location evidence="1">Membrane</location>
        <topology evidence="1">Multi-pass membrane protein</topology>
    </subcellularLocation>
</comment>
<evidence type="ECO:0000256" key="5">
    <source>
        <dbReference type="ARBA" id="ARBA00022989"/>
    </source>
</evidence>
<evidence type="ECO:0000313" key="17">
    <source>
        <dbReference type="EMBL" id="OXA50847.1"/>
    </source>
</evidence>
<keyword evidence="4 14" id="KW-0812">Transmembrane</keyword>
<evidence type="ECO:0000259" key="16">
    <source>
        <dbReference type="SMART" id="SM00079"/>
    </source>
</evidence>
<accession>A0A226E1J5</accession>
<dbReference type="OrthoDB" id="5984008at2759"/>
<evidence type="ECO:0000313" key="18">
    <source>
        <dbReference type="Proteomes" id="UP000198287"/>
    </source>
</evidence>
<feature type="region of interest" description="Disordered" evidence="13">
    <location>
        <begin position="572"/>
        <end position="598"/>
    </location>
</feature>
<feature type="compositionally biased region" description="Gly residues" evidence="13">
    <location>
        <begin position="1483"/>
        <end position="1497"/>
    </location>
</feature>
<comment type="caution">
    <text evidence="17">The sequence shown here is derived from an EMBL/GenBank/DDBJ whole genome shotgun (WGS) entry which is preliminary data.</text>
</comment>
<dbReference type="InterPro" id="IPR015683">
    <property type="entry name" value="Ionotropic_Glu_rcpt"/>
</dbReference>
<dbReference type="Pfam" id="PF00060">
    <property type="entry name" value="Lig_chan"/>
    <property type="match status" value="1"/>
</dbReference>
<name>A0A226E1J5_FOLCA</name>
<keyword evidence="6" id="KW-0175">Coiled coil</keyword>
<feature type="domain" description="Ionotropic glutamate receptor C-terminal" evidence="16">
    <location>
        <begin position="758"/>
        <end position="1203"/>
    </location>
</feature>
<keyword evidence="10" id="KW-0325">Glycoprotein</keyword>
<dbReference type="FunFam" id="3.40.190.10:FF:000078">
    <property type="entry name" value="glutamate receptor ionotropic, NMDA 3B"/>
    <property type="match status" value="1"/>
</dbReference>
<evidence type="ECO:0000256" key="15">
    <source>
        <dbReference type="SAM" id="SignalP"/>
    </source>
</evidence>
<keyword evidence="7" id="KW-0406">Ion transport</keyword>
<feature type="transmembrane region" description="Helical" evidence="14">
    <location>
        <begin position="1218"/>
        <end position="1243"/>
    </location>
</feature>
<evidence type="ECO:0000256" key="1">
    <source>
        <dbReference type="ARBA" id="ARBA00004141"/>
    </source>
</evidence>
<keyword evidence="12" id="KW-0407">Ion channel</keyword>
<dbReference type="EMBL" id="LNIX01000008">
    <property type="protein sequence ID" value="OXA50847.1"/>
    <property type="molecule type" value="Genomic_DNA"/>
</dbReference>
<keyword evidence="11" id="KW-1071">Ligand-gated ion channel</keyword>
<dbReference type="InterPro" id="IPR019594">
    <property type="entry name" value="Glu/Gly-bd"/>
</dbReference>
<dbReference type="InterPro" id="IPR001320">
    <property type="entry name" value="Iontro_rcpt_C"/>
</dbReference>
<keyword evidence="5 14" id="KW-1133">Transmembrane helix</keyword>
<feature type="compositionally biased region" description="Polar residues" evidence="13">
    <location>
        <begin position="1500"/>
        <end position="1518"/>
    </location>
</feature>
<feature type="signal peptide" evidence="15">
    <location>
        <begin position="1"/>
        <end position="23"/>
    </location>
</feature>
<feature type="transmembrane region" description="Helical" evidence="14">
    <location>
        <begin position="970"/>
        <end position="991"/>
    </location>
</feature>
<evidence type="ECO:0000256" key="14">
    <source>
        <dbReference type="SAM" id="Phobius"/>
    </source>
</evidence>
<keyword evidence="3" id="KW-0813">Transport</keyword>
<evidence type="ECO:0000256" key="8">
    <source>
        <dbReference type="ARBA" id="ARBA00023136"/>
    </source>
</evidence>
<evidence type="ECO:0000256" key="2">
    <source>
        <dbReference type="ARBA" id="ARBA00008685"/>
    </source>
</evidence>
<feature type="region of interest" description="Disordered" evidence="13">
    <location>
        <begin position="1344"/>
        <end position="1369"/>
    </location>
</feature>
<dbReference type="Gene3D" id="3.40.50.2300">
    <property type="match status" value="1"/>
</dbReference>
<feature type="transmembrane region" description="Helical" evidence="14">
    <location>
        <begin position="1012"/>
        <end position="1029"/>
    </location>
</feature>
<dbReference type="Gene3D" id="3.40.190.10">
    <property type="entry name" value="Periplasmic binding protein-like II"/>
    <property type="match status" value="3"/>
</dbReference>
<dbReference type="GO" id="GO:0005886">
    <property type="term" value="C:plasma membrane"/>
    <property type="evidence" value="ECO:0007669"/>
    <property type="project" value="UniProtKB-ARBA"/>
</dbReference>
<evidence type="ECO:0000256" key="4">
    <source>
        <dbReference type="ARBA" id="ARBA00022692"/>
    </source>
</evidence>
<feature type="compositionally biased region" description="Acidic residues" evidence="13">
    <location>
        <begin position="1532"/>
        <end position="1560"/>
    </location>
</feature>
<evidence type="ECO:0000256" key="9">
    <source>
        <dbReference type="ARBA" id="ARBA00023170"/>
    </source>
</evidence>
<evidence type="ECO:0000256" key="11">
    <source>
        <dbReference type="ARBA" id="ARBA00023286"/>
    </source>
</evidence>
<feature type="region of interest" description="Disordered" evidence="13">
    <location>
        <begin position="1408"/>
        <end position="1560"/>
    </location>
</feature>
<feature type="transmembrane region" description="Helical" evidence="14">
    <location>
        <begin position="1041"/>
        <end position="1066"/>
    </location>
</feature>
<evidence type="ECO:0000256" key="10">
    <source>
        <dbReference type="ARBA" id="ARBA00023180"/>
    </source>
</evidence>
<feature type="compositionally biased region" description="Polar residues" evidence="13">
    <location>
        <begin position="1432"/>
        <end position="1442"/>
    </location>
</feature>
<keyword evidence="8 14" id="KW-0472">Membrane</keyword>
<proteinExistence type="inferred from homology"/>
<sequence>MLTSCISTVLLVLVVFFTRPTTHTPQQAASKNGRPSNLILAPSLLELEVVVVLPSPSKRSLSLSRTLSRTLNAQTAADLVSQLDFPEKNVTWKVSNFYLTGSPPSVKEALVGGQDDEDDEDDDDDDVVEEQSGYFGDEADSVRVLPPKGGGGGGKVGESSLHFSPPSLPVLCDFLSGGRALAIVSLVPERVGHQRLLSLVTSAIHVPLVAQSALTTLKCAPPSTQLSNFAWDAHSSVMSCQVVLVSSPLPSCLPDPHSFIGWVPHHVHLYFRDKGTPKMAQILYAPLHFHKYVFCPVGLCVDEFGGVVGVEMVVEDEEDFFINLSSSVRDMARALVLLLIHCHWHTFTLLLDDSPRIRASQVIWETELRARIKLPNRPGGSRNGTSSSDYYTPDMDYPEEEGGQFDDAAEWSLRPNTIILQTRFPNSAFRALSEVTKATQGVILLVLTHRSTMAVFQAAKQLRMLNGDYIFIMVDPRAQFESIPDWIPHGVLALQSPRLPWMNKRKMKMTGSLLASALLTLKDEPFSGRKKQFVSSGHSPKRVGGGAMAGGVFSGFTNRDFQTEGELDFAGEQEPDEDVTNNNNNNVNNKGDEESGGPTFLEVLEKLPNLSCYEKDYSQRKLLSGRITTEIRRQMLHPDQDSSTFSFLSPPVPLTYQVLNLVRTTAAMNATIPTWNKVGSVSSNTGVVRLDTIRWPGGGIFGPGGDERPSKSYRVVTIVAPPFVMESQAEDNRTCVRGLPCLKVKTQRKDDLAVLFAEFESTRGLSPPAYELACCDGLAMDLLASVARELKFEIDLFLVPDGYFGSKNNHGHDDHHDDCGGGGGVKIASRIVHAIMSDRRGIGFRIGIVLLDESTGSQSSRSEAFSLHSIVPLSPRLVASPGRMKVRFDLDSQRKYGMKFELDGSWNGLMNLTVSGAAHLCFAPISILSVRATAVDFSTPFFFSGVGLLGISKERDVPLLAFLAPFSPTLWAAIFITLNLTALVVAIYEWFSPFGLNPWGRQRTKNFSISSALWVVWGRLFSHLVAFKAPKSWPNKFLINVWGGFSVIFVASYTANIAALFAGMFFERHVDVNDRSVRNGVLLSQRVTAIKHSATDFYIKKENPHLWEHIQRFPVHSFQEGVQRLKNGSLDLLIGDGPLLDYFRGTDSSCNLIDVSDHDKIGDDSYAVAMTKGFPLKDSVSGLIAKYLGNGYLDYLQGKWYGQMPCFSKSQQAGARALGVDAVAGCVIMLGVAMGLGILILFVEHLIFKHALPFWRAQPKGTLWRSPNLMFFSQKLYRFINCVELVSPHHAAKELAKTLRQGQITSLFQKSVKRKEHEQRRRRKSKAQFYEMIQEIKRVQMAEKAVPPTFGNKRPPAITSSVGSRDDESCSSAVYSIQGRLEREGGGSSSSYLPPRLLSAAPGGEEILIADYPPSGERIGPQGAASSLDDPPSTSASDTGATQRRRIIQWRHPRPGIVPSPMNPTRGRVGGNLSQQQPPGILRRGGGGSGGSCGGGQMLEVSTTTAETRFSSKASGTARSPPPPQKRRTDNNDTEDDEDDDDGGLSDDDDDDVGEGDEYEWYSPLDKADLKSLSKNQIIEMWRASELDLRRQLSQALKAKDELSVALSRTDTPAMMVEFDQVKL</sequence>
<evidence type="ECO:0000256" key="13">
    <source>
        <dbReference type="SAM" id="MobiDB-lite"/>
    </source>
</evidence>
<dbReference type="FunFam" id="3.40.190.10:FF:000324">
    <property type="entry name" value="Predicted protein"/>
    <property type="match status" value="1"/>
</dbReference>
<keyword evidence="9 17" id="KW-0675">Receptor</keyword>
<evidence type="ECO:0000256" key="3">
    <source>
        <dbReference type="ARBA" id="ARBA00022448"/>
    </source>
</evidence>